<dbReference type="OrthoDB" id="10323494at2759"/>
<comment type="caution">
    <text evidence="2">The sequence shown here is derived from an EMBL/GenBank/DDBJ whole genome shotgun (WGS) entry which is preliminary data.</text>
</comment>
<proteinExistence type="predicted"/>
<organism evidence="2 3">
    <name type="scientific">Fusarium longipes</name>
    <dbReference type="NCBI Taxonomy" id="694270"/>
    <lineage>
        <taxon>Eukaryota</taxon>
        <taxon>Fungi</taxon>
        <taxon>Dikarya</taxon>
        <taxon>Ascomycota</taxon>
        <taxon>Pezizomycotina</taxon>
        <taxon>Sordariomycetes</taxon>
        <taxon>Hypocreomycetidae</taxon>
        <taxon>Hypocreales</taxon>
        <taxon>Nectriaceae</taxon>
        <taxon>Fusarium</taxon>
    </lineage>
</organism>
<dbReference type="AlphaFoldDB" id="A0A395SJP9"/>
<feature type="signal peptide" evidence="1">
    <location>
        <begin position="1"/>
        <end position="16"/>
    </location>
</feature>
<keyword evidence="1" id="KW-0732">Signal</keyword>
<evidence type="ECO:0000256" key="1">
    <source>
        <dbReference type="SAM" id="SignalP"/>
    </source>
</evidence>
<keyword evidence="3" id="KW-1185">Reference proteome</keyword>
<name>A0A395SJP9_9HYPO</name>
<sequence length="70" mass="7438">MKPILHIMLVASLGLAIPTSPSIAEINAEAIGNSPGRPKGHETTPYVKNLPDPYVKYAEEADPKAVLGED</sequence>
<dbReference type="Proteomes" id="UP000266234">
    <property type="component" value="Unassembled WGS sequence"/>
</dbReference>
<reference evidence="2 3" key="1">
    <citation type="journal article" date="2018" name="PLoS Pathog.">
        <title>Evolution of structural diversity of trichothecenes, a family of toxins produced by plant pathogenic and entomopathogenic fungi.</title>
        <authorList>
            <person name="Proctor R.H."/>
            <person name="McCormick S.P."/>
            <person name="Kim H.S."/>
            <person name="Cardoza R.E."/>
            <person name="Stanley A.M."/>
            <person name="Lindo L."/>
            <person name="Kelly A."/>
            <person name="Brown D.W."/>
            <person name="Lee T."/>
            <person name="Vaughan M.M."/>
            <person name="Alexander N.J."/>
            <person name="Busman M."/>
            <person name="Gutierrez S."/>
        </authorList>
    </citation>
    <scope>NUCLEOTIDE SEQUENCE [LARGE SCALE GENOMIC DNA]</scope>
    <source>
        <strain evidence="2 3">NRRL 20695</strain>
    </source>
</reference>
<evidence type="ECO:0000313" key="2">
    <source>
        <dbReference type="EMBL" id="RGP72660.1"/>
    </source>
</evidence>
<feature type="chain" id="PRO_5017457196" evidence="1">
    <location>
        <begin position="17"/>
        <end position="70"/>
    </location>
</feature>
<gene>
    <name evidence="2" type="ORF">FLONG3_6668</name>
</gene>
<accession>A0A395SJP9</accession>
<evidence type="ECO:0000313" key="3">
    <source>
        <dbReference type="Proteomes" id="UP000266234"/>
    </source>
</evidence>
<dbReference type="EMBL" id="PXOG01000147">
    <property type="protein sequence ID" value="RGP72660.1"/>
    <property type="molecule type" value="Genomic_DNA"/>
</dbReference>
<protein>
    <submittedName>
        <fullName evidence="2">Uncharacterized protein</fullName>
    </submittedName>
</protein>